<proteinExistence type="predicted"/>
<dbReference type="EMBL" id="CABVII010000001">
    <property type="protein sequence ID" value="VVO47327.1"/>
    <property type="molecule type" value="Genomic_DNA"/>
</dbReference>
<organism evidence="1 2">
    <name type="scientific">Pseudomonas fluorescens</name>
    <dbReference type="NCBI Taxonomy" id="294"/>
    <lineage>
        <taxon>Bacteria</taxon>
        <taxon>Pseudomonadati</taxon>
        <taxon>Pseudomonadota</taxon>
        <taxon>Gammaproteobacteria</taxon>
        <taxon>Pseudomonadales</taxon>
        <taxon>Pseudomonadaceae</taxon>
        <taxon>Pseudomonas</taxon>
    </lineage>
</organism>
<sequence>MDLFQDDVPVMAQNLSLSQLGSSPEASSELPAEVRLVAAVSRLIDFHQTRSSGGSISIPEVPESAAGNLHLAISLISALGRWELEQGQTLVSIKLLQQILSEDVQAFDEAALEHCILSLSRSREIRYGVQTTEGIAYARTSDTTPLLIFDSSLRQVGLTDNARLFIRVSELKDSWLYSDLDAQRLLAALERRQFGDIPRFCREMLRDLAAKARKISDVSERPAYTDLRDGLIREGVTISGALRDAADLVHKAMQHLFSPPVVSAFDLWKVSNNISYDLSNLQAEMENVLQVTESLSRKFVRFLTDAQKAQTVRSPSVGFLELVHSLHSRPDGFLEQLESASTDFVPWSPELAFFSPDLIAGEISLSRLYSQSLPAPPKLSFRQTDQVDDRVEQVHEFLLRNAELIIDSLKVGPKPLEELMSLDGLVYEGGEGLADFTGVYSYPEVFEVGNQSIRVVHQDDLIEVSSENSVLVTSNPILSLEEVADVPS</sequence>
<evidence type="ECO:0000313" key="1">
    <source>
        <dbReference type="EMBL" id="VVO47327.1"/>
    </source>
</evidence>
<reference evidence="1 2" key="1">
    <citation type="submission" date="2019-09" db="EMBL/GenBank/DDBJ databases">
        <authorList>
            <person name="Chandra G."/>
            <person name="Truman W A."/>
        </authorList>
    </citation>
    <scope>NUCLEOTIDE SEQUENCE [LARGE SCALE GENOMIC DNA]</scope>
    <source>
        <strain evidence="1">PS862</strain>
    </source>
</reference>
<dbReference type="Proteomes" id="UP000385207">
    <property type="component" value="Unassembled WGS sequence"/>
</dbReference>
<evidence type="ECO:0000313" key="2">
    <source>
        <dbReference type="Proteomes" id="UP000385207"/>
    </source>
</evidence>
<accession>A0A5E7G9Q3</accession>
<protein>
    <submittedName>
        <fullName evidence="1">Uncharacterized protein</fullName>
    </submittedName>
</protein>
<dbReference type="RefSeq" id="WP_150782967.1">
    <property type="nucleotide sequence ID" value="NZ_CABVII010000001.1"/>
</dbReference>
<name>A0A5E7G9Q3_PSEFL</name>
<gene>
    <name evidence="1" type="ORF">PS862_00122</name>
</gene>
<dbReference type="AlphaFoldDB" id="A0A5E7G9Q3"/>